<reference evidence="3 5" key="1">
    <citation type="submission" date="2017-06" db="EMBL/GenBank/DDBJ databases">
        <title>Complete Genome Sequence of the Soil Carbazole-Degrading Bacterium Nocardioides aromaticivorans IC177.</title>
        <authorList>
            <person name="Vejarano F."/>
            <person name="Suzuki-Minakuchi C."/>
            <person name="Ohtsubo Y."/>
            <person name="Tsuda M."/>
            <person name="Okada K."/>
            <person name="Nojiri H."/>
        </authorList>
    </citation>
    <scope>NUCLEOTIDE SEQUENCE [LARGE SCALE GENOMIC DNA]</scope>
    <source>
        <strain evidence="3 5">IC177</strain>
    </source>
</reference>
<dbReference type="GO" id="GO:0004553">
    <property type="term" value="F:hydrolase activity, hydrolyzing O-glycosyl compounds"/>
    <property type="evidence" value="ECO:0007669"/>
    <property type="project" value="InterPro"/>
</dbReference>
<sequence>MRPSRPVLVVAVALVVLVAGVGVALWATRERIEGSDECGKRFAKPGGGAWECTLVEDFSGDRLDPDTWKVSEVVGTDDLCAVDDPRTVSVADGSLRLSVLRTDAATTCPARADGSRASYASGWVTSYGRWSQKYGRFEARIKVQDVDGPGVHEAFWLWPDVRYGADKPWPQSGEIDIMETYSHQPDRVIPFLHYEAGEKPNNGVNTAWGCETTRGEWHTYTLEWTAERLEILVDGDTCLVNNVSGDAFHKRFIICFTQFTGTGANAYDGRVALPVTMEVDWVKAWR</sequence>
<organism evidence="2 4">
    <name type="scientific">Nocardioides aromaticivorans</name>
    <dbReference type="NCBI Taxonomy" id="200618"/>
    <lineage>
        <taxon>Bacteria</taxon>
        <taxon>Bacillati</taxon>
        <taxon>Actinomycetota</taxon>
        <taxon>Actinomycetes</taxon>
        <taxon>Propionibacteriales</taxon>
        <taxon>Nocardioidaceae</taxon>
        <taxon>Nocardioides</taxon>
    </lineage>
</organism>
<dbReference type="Proteomes" id="UP000562045">
    <property type="component" value="Unassembled WGS sequence"/>
</dbReference>
<reference evidence="2 4" key="2">
    <citation type="submission" date="2020-07" db="EMBL/GenBank/DDBJ databases">
        <title>Sequencing the genomes of 1000 actinobacteria strains.</title>
        <authorList>
            <person name="Klenk H.-P."/>
        </authorList>
    </citation>
    <scope>NUCLEOTIDE SEQUENCE [LARGE SCALE GENOMIC DNA]</scope>
    <source>
        <strain evidence="2 4">DSM 15131</strain>
    </source>
</reference>
<dbReference type="PROSITE" id="PS51762">
    <property type="entry name" value="GH16_2"/>
    <property type="match status" value="1"/>
</dbReference>
<accession>A0A7Y9ZF37</accession>
<dbReference type="PANTHER" id="PTHR10963">
    <property type="entry name" value="GLYCOSYL HYDROLASE-RELATED"/>
    <property type="match status" value="1"/>
</dbReference>
<evidence type="ECO:0000313" key="4">
    <source>
        <dbReference type="Proteomes" id="UP000562045"/>
    </source>
</evidence>
<dbReference type="SUPFAM" id="SSF49899">
    <property type="entry name" value="Concanavalin A-like lectins/glucanases"/>
    <property type="match status" value="1"/>
</dbReference>
<dbReference type="InterPro" id="IPR013320">
    <property type="entry name" value="ConA-like_dom_sf"/>
</dbReference>
<evidence type="ECO:0000259" key="1">
    <source>
        <dbReference type="PROSITE" id="PS51762"/>
    </source>
</evidence>
<feature type="domain" description="GH16" evidence="1">
    <location>
        <begin position="24"/>
        <end position="286"/>
    </location>
</feature>
<dbReference type="Proteomes" id="UP000662818">
    <property type="component" value="Chromosome"/>
</dbReference>
<dbReference type="Gene3D" id="2.60.120.200">
    <property type="match status" value="1"/>
</dbReference>
<name>A0A7Y9ZF37_9ACTN</name>
<evidence type="ECO:0000313" key="3">
    <source>
        <dbReference type="EMBL" id="QSR27812.1"/>
    </source>
</evidence>
<protein>
    <submittedName>
        <fullName evidence="2">Beta-glucanase (GH16 family)</fullName>
    </submittedName>
</protein>
<dbReference type="RefSeq" id="WP_179647914.1">
    <property type="nucleotide sequence ID" value="NZ_CP022295.1"/>
</dbReference>
<gene>
    <name evidence="2" type="ORF">BJ993_000931</name>
    <name evidence="3" type="ORF">CFH99_19495</name>
</gene>
<dbReference type="AlphaFoldDB" id="A0A7Y9ZF37"/>
<dbReference type="Pfam" id="PF00722">
    <property type="entry name" value="Glyco_hydro_16"/>
    <property type="match status" value="1"/>
</dbReference>
<dbReference type="InterPro" id="IPR000757">
    <property type="entry name" value="Beta-glucanase-like"/>
</dbReference>
<keyword evidence="5" id="KW-1185">Reference proteome</keyword>
<dbReference type="EMBL" id="CP022295">
    <property type="protein sequence ID" value="QSR27812.1"/>
    <property type="molecule type" value="Genomic_DNA"/>
</dbReference>
<dbReference type="PANTHER" id="PTHR10963:SF60">
    <property type="entry name" value="GRAM-NEGATIVE BACTERIA-BINDING PROTEIN 1-RELATED"/>
    <property type="match status" value="1"/>
</dbReference>
<dbReference type="CDD" id="cd08023">
    <property type="entry name" value="GH16_laminarinase_like"/>
    <property type="match status" value="1"/>
</dbReference>
<evidence type="ECO:0000313" key="2">
    <source>
        <dbReference type="EMBL" id="NYI43851.1"/>
    </source>
</evidence>
<evidence type="ECO:0000313" key="5">
    <source>
        <dbReference type="Proteomes" id="UP000662818"/>
    </source>
</evidence>
<dbReference type="InterPro" id="IPR050546">
    <property type="entry name" value="Glycosyl_Hydrlase_16"/>
</dbReference>
<dbReference type="GO" id="GO:0005975">
    <property type="term" value="P:carbohydrate metabolic process"/>
    <property type="evidence" value="ECO:0007669"/>
    <property type="project" value="InterPro"/>
</dbReference>
<proteinExistence type="predicted"/>
<dbReference type="EMBL" id="JACBZM010000001">
    <property type="protein sequence ID" value="NYI43851.1"/>
    <property type="molecule type" value="Genomic_DNA"/>
</dbReference>